<organism evidence="2 3">
    <name type="scientific">Gibberella intermedia</name>
    <name type="common">Bulb rot disease fungus</name>
    <name type="synonym">Fusarium proliferatum</name>
    <dbReference type="NCBI Taxonomy" id="948311"/>
    <lineage>
        <taxon>Eukaryota</taxon>
        <taxon>Fungi</taxon>
        <taxon>Dikarya</taxon>
        <taxon>Ascomycota</taxon>
        <taxon>Pezizomycotina</taxon>
        <taxon>Sordariomycetes</taxon>
        <taxon>Hypocreomycetidae</taxon>
        <taxon>Hypocreales</taxon>
        <taxon>Nectriaceae</taxon>
        <taxon>Fusarium</taxon>
        <taxon>Fusarium fujikuroi species complex</taxon>
    </lineage>
</organism>
<dbReference type="EMBL" id="PKMI01000018">
    <property type="protein sequence ID" value="RBA16290.1"/>
    <property type="molecule type" value="Genomic_DNA"/>
</dbReference>
<evidence type="ECO:0000256" key="1">
    <source>
        <dbReference type="SAM" id="MobiDB-lite"/>
    </source>
</evidence>
<comment type="caution">
    <text evidence="2">The sequence shown here is derived from an EMBL/GenBank/DDBJ whole genome shotgun (WGS) entry which is preliminary data.</text>
</comment>
<accession>A0A365N650</accession>
<evidence type="ECO:0008006" key="4">
    <source>
        <dbReference type="Google" id="ProtNLM"/>
    </source>
</evidence>
<name>A0A365N650_GIBIN</name>
<evidence type="ECO:0000313" key="2">
    <source>
        <dbReference type="EMBL" id="RBA16290.1"/>
    </source>
</evidence>
<dbReference type="InterPro" id="IPR014839">
    <property type="entry name" value="Crt10"/>
</dbReference>
<dbReference type="Proteomes" id="UP000251714">
    <property type="component" value="Unassembled WGS sequence"/>
</dbReference>
<reference evidence="2 3" key="1">
    <citation type="submission" date="2017-12" db="EMBL/GenBank/DDBJ databases">
        <title>Genome sequence of the mycotoxigenic crop pathogen Fusarium proliferatum, strain ITEM 2341 from Date Palm.</title>
        <authorList>
            <person name="Almiman B.F."/>
            <person name="Shittu T.A."/>
            <person name="Muthumeenakshi S."/>
            <person name="Baroncelli R."/>
            <person name="Sreenivasaprasada S."/>
        </authorList>
    </citation>
    <scope>NUCLEOTIDE SEQUENCE [LARGE SCALE GENOMIC DNA]</scope>
    <source>
        <strain evidence="2 3">ITEM 2341</strain>
    </source>
</reference>
<dbReference type="Pfam" id="PF08728">
    <property type="entry name" value="CRT10"/>
    <property type="match status" value="1"/>
</dbReference>
<feature type="region of interest" description="Disordered" evidence="1">
    <location>
        <begin position="507"/>
        <end position="536"/>
    </location>
</feature>
<dbReference type="AlphaFoldDB" id="A0A365N650"/>
<proteinExistence type="predicted"/>
<sequence>MILAQSLSLVFRLLTPFRHLSLPTYSGGFAGSLSITRDRPTDVPHPATLDLVTCILLEKQTDDRGLSRKYCAALRCAVLCITTQLPQNILFADALFAILQFGDGARAAVRDRERVTLGMHPQSAELPFTWPGNDSDDETNAGPSIYRLIPSMQKFRSNLTALSQVYNLYFSAYQGRIFVYRPRAAPSQALPSQPDLQLKPKASAAAQLVGGQLDESRPHTVNHMITGFLGDEEIVLACYDDGDVVAYYTKEIEKHAKECRATSDRSHKSVPKQFFHENVGISAWGLAVHRKSRLIAVSSNRHEVVVFALALTQDPPSRRAGLSRRTRSDIPTRTRNWRVVIRMAPSADNIPNVCFVDDCRGHAQRICAIDIKGTAWLADIWQGNRGLIVIPPLCSNLLKSEEFHPAPSRGWGIFALDERDFLKVKTTEELFGVPTNRLEVIPAGSSCQQPLVNVRNAVANIPDNPHNMLRPLSQPGPMIPLAWEPDMPQLGFVVQAEDLLGSDLGEEEFEDTEDETGDEHDEGGDSEDGSEVDSEEDAIVAGTDWSSFYFQAHELAQGLSTYKSPGSSPDNLHAWDATFKQQDSEDQGENKGDLGHATNGSAMAAHKLDMTYFPHSNTVCRTPRKAELMMAYWRRPPEYNRHPQLPEAYLADLGKKLFLLRTYEKDIELRSFSPIPSRVLPTEFGVICSDALKFGRFRDPGLRRHFHATSRLNMIALAPELSLMAIGSPTGRVVLLTLTRRAVPAERDDGTWEHGFRVEWVLPTGSDEMEHRKTLRPMHGMAMGPVQVGDEIGGEVGGVGPAMPRRYRLMLHYRNHDILSYELTREEQSGKLCIF</sequence>
<gene>
    <name evidence="2" type="ORF">FPRO05_11625</name>
</gene>
<evidence type="ECO:0000313" key="3">
    <source>
        <dbReference type="Proteomes" id="UP000251714"/>
    </source>
</evidence>
<protein>
    <recommendedName>
        <fullName evidence="4">Crt10 protein</fullName>
    </recommendedName>
</protein>